<dbReference type="SUPFAM" id="SSF46934">
    <property type="entry name" value="UBA-like"/>
    <property type="match status" value="1"/>
</dbReference>
<dbReference type="InterPro" id="IPR036869">
    <property type="entry name" value="J_dom_sf"/>
</dbReference>
<accession>A0A1B2JJ48</accession>
<feature type="compositionally biased region" description="Low complexity" evidence="1">
    <location>
        <begin position="532"/>
        <end position="556"/>
    </location>
</feature>
<feature type="compositionally biased region" description="Low complexity" evidence="1">
    <location>
        <begin position="87"/>
        <end position="101"/>
    </location>
</feature>
<dbReference type="PROSITE" id="PS50030">
    <property type="entry name" value="UBA"/>
    <property type="match status" value="1"/>
</dbReference>
<dbReference type="SUPFAM" id="SSF46565">
    <property type="entry name" value="Chaperone J-domain"/>
    <property type="match status" value="1"/>
</dbReference>
<feature type="region of interest" description="Disordered" evidence="1">
    <location>
        <begin position="277"/>
        <end position="350"/>
    </location>
</feature>
<name>A0A1B2JJ48_PICPA</name>
<feature type="compositionally biased region" description="Polar residues" evidence="1">
    <location>
        <begin position="13"/>
        <end position="47"/>
    </location>
</feature>
<dbReference type="Gene3D" id="1.10.8.10">
    <property type="entry name" value="DNA helicase RuvA subunit, C-terminal domain"/>
    <property type="match status" value="1"/>
</dbReference>
<dbReference type="SUPFAM" id="SSF48452">
    <property type="entry name" value="TPR-like"/>
    <property type="match status" value="1"/>
</dbReference>
<feature type="region of interest" description="Disordered" evidence="1">
    <location>
        <begin position="1"/>
        <end position="103"/>
    </location>
</feature>
<dbReference type="GO" id="GO:0005737">
    <property type="term" value="C:cytoplasm"/>
    <property type="evidence" value="ECO:0007669"/>
    <property type="project" value="TreeGrafter"/>
</dbReference>
<dbReference type="InterPro" id="IPR019734">
    <property type="entry name" value="TPR_rpt"/>
</dbReference>
<feature type="compositionally biased region" description="Polar residues" evidence="1">
    <location>
        <begin position="139"/>
        <end position="151"/>
    </location>
</feature>
<dbReference type="SMART" id="SM00165">
    <property type="entry name" value="UBA"/>
    <property type="match status" value="1"/>
</dbReference>
<dbReference type="Gene3D" id="1.10.287.110">
    <property type="entry name" value="DnaJ domain"/>
    <property type="match status" value="1"/>
</dbReference>
<dbReference type="GO" id="GO:0030276">
    <property type="term" value="F:clathrin binding"/>
    <property type="evidence" value="ECO:0007669"/>
    <property type="project" value="TreeGrafter"/>
</dbReference>
<evidence type="ECO:0000259" key="2">
    <source>
        <dbReference type="PROSITE" id="PS50030"/>
    </source>
</evidence>
<feature type="region of interest" description="Disordered" evidence="1">
    <location>
        <begin position="532"/>
        <end position="573"/>
    </location>
</feature>
<gene>
    <name evidence="3" type="primary">SWA2</name>
    <name evidence="3" type="ORF">ATY40_BA7504568</name>
</gene>
<dbReference type="EMBL" id="CP014587">
    <property type="protein sequence ID" value="ANZ78054.1"/>
    <property type="molecule type" value="Genomic_DNA"/>
</dbReference>
<feature type="compositionally biased region" description="Polar residues" evidence="1">
    <location>
        <begin position="69"/>
        <end position="86"/>
    </location>
</feature>
<feature type="compositionally biased region" description="Polar residues" evidence="1">
    <location>
        <begin position="338"/>
        <end position="348"/>
    </location>
</feature>
<dbReference type="InterPro" id="IPR015940">
    <property type="entry name" value="UBA"/>
</dbReference>
<evidence type="ECO:0000313" key="4">
    <source>
        <dbReference type="Proteomes" id="UP000094565"/>
    </source>
</evidence>
<dbReference type="InterPro" id="IPR011990">
    <property type="entry name" value="TPR-like_helical_dom_sf"/>
</dbReference>
<dbReference type="GO" id="GO:0072583">
    <property type="term" value="P:clathrin-dependent endocytosis"/>
    <property type="evidence" value="ECO:0007669"/>
    <property type="project" value="TreeGrafter"/>
</dbReference>
<dbReference type="InterPro" id="IPR009060">
    <property type="entry name" value="UBA-like_sf"/>
</dbReference>
<dbReference type="SMART" id="SM00028">
    <property type="entry name" value="TPR"/>
    <property type="match status" value="3"/>
</dbReference>
<dbReference type="FunFam" id="1.10.287.110:FF:000002">
    <property type="entry name" value="putative tyrosine-protein phosphatase auxilin isoform X2"/>
    <property type="match status" value="1"/>
</dbReference>
<evidence type="ECO:0000256" key="1">
    <source>
        <dbReference type="SAM" id="MobiDB-lite"/>
    </source>
</evidence>
<dbReference type="PANTHER" id="PTHR23172">
    <property type="entry name" value="AUXILIN/CYCLIN G-ASSOCIATED KINASE-RELATED"/>
    <property type="match status" value="1"/>
</dbReference>
<feature type="domain" description="UBA" evidence="2">
    <location>
        <begin position="162"/>
        <end position="203"/>
    </location>
</feature>
<dbReference type="GO" id="GO:0072318">
    <property type="term" value="P:clathrin coat disassembly"/>
    <property type="evidence" value="ECO:0007669"/>
    <property type="project" value="TreeGrafter"/>
</dbReference>
<dbReference type="OrthoDB" id="1717591at2759"/>
<sequence length="684" mass="75910">MSRKNDVFADLLSSASGKTRSSNKLASLSEIQSRQSTPQPSLGNNWSGLDLLDSTISSQVSTPPEREPANSSLNVSDSSVFQPNPVTSTTLSDNLTTNSPSRQSIDDVFDIFNSAPIQPVSMTPQPSEQPKKEFENGNIAKSGQPTHTNPPSASYSNSSSSIVRDQSLAELLYMGFSIDEANNALDHTKNGDMNEAIDYIMSKADANTRRLHQQPEDFSAAVNELSTQFMSKASMLFEKGRNVVAKSVENYKEKQFAKNTGQPAWMKNHHKYSARSIDIEDEDTTPPRVPINVTAPPKRAVETKTSASRFKFDDELPSRSRRRQRDLPSTSKERIASPKSSTNSSEQSPPKEILLDIFSAPVSSTNPRQDSFSIIDVNIGSIPLDSFNESKSSGNALFKNGDFANALIKYQDSLKQLPSKHPLSIVAYSNLATCHFKLGDYKETLSNCKSGLAIIEGLDNFSIRNLNQLKLKDYDKPIKAFWIKLVTKKAEALEHLEKFSEALDTYSLLVANGETSKEILDGKRRCLNILNPKPASARTSKPAPSSSPSASTSSRKTNYKSSHAINRLKKQTLDSEKEEKEKFVLREAVESKVNAWKNGKEDNLRALLSSLHTILWSESNWKEVSMSDLVLTKKVKITYMKACARTHPDKIPSNVTTEQKLIAQNVFVVLNQAWDKFKESNNIQ</sequence>
<dbReference type="GO" id="GO:0031982">
    <property type="term" value="C:vesicle"/>
    <property type="evidence" value="ECO:0007669"/>
    <property type="project" value="TreeGrafter"/>
</dbReference>
<evidence type="ECO:0000313" key="3">
    <source>
        <dbReference type="EMBL" id="ANZ78054.1"/>
    </source>
</evidence>
<keyword evidence="4" id="KW-1185">Reference proteome</keyword>
<protein>
    <submittedName>
        <fullName evidence="3">BA75_04568T0</fullName>
    </submittedName>
</protein>
<feature type="region of interest" description="Disordered" evidence="1">
    <location>
        <begin position="117"/>
        <end position="160"/>
    </location>
</feature>
<dbReference type="Proteomes" id="UP000094565">
    <property type="component" value="Chromosome 4"/>
</dbReference>
<reference evidence="3 4" key="1">
    <citation type="submission" date="2016-02" db="EMBL/GenBank/DDBJ databases">
        <title>Comparative genomic and transcriptomic foundation for Pichia pastoris.</title>
        <authorList>
            <person name="Love K.R."/>
            <person name="Shah K.A."/>
            <person name="Whittaker C.A."/>
            <person name="Wu J."/>
            <person name="Bartlett M.C."/>
            <person name="Ma D."/>
            <person name="Leeson R.L."/>
            <person name="Priest M."/>
            <person name="Young S.K."/>
            <person name="Love J.C."/>
        </authorList>
    </citation>
    <scope>NUCLEOTIDE SEQUENCE [LARGE SCALE GENOMIC DNA]</scope>
    <source>
        <strain evidence="3 4">ATCC 28485</strain>
    </source>
</reference>
<dbReference type="Pfam" id="PF22562">
    <property type="entry name" value="UBA_7"/>
    <property type="match status" value="1"/>
</dbReference>
<dbReference type="PANTHER" id="PTHR23172:SF19">
    <property type="entry name" value="J DOMAIN-CONTAINING PROTEIN"/>
    <property type="match status" value="1"/>
</dbReference>
<organism evidence="3 4">
    <name type="scientific">Komagataella pastoris</name>
    <name type="common">Yeast</name>
    <name type="synonym">Pichia pastoris</name>
    <dbReference type="NCBI Taxonomy" id="4922"/>
    <lineage>
        <taxon>Eukaryota</taxon>
        <taxon>Fungi</taxon>
        <taxon>Dikarya</taxon>
        <taxon>Ascomycota</taxon>
        <taxon>Saccharomycotina</taxon>
        <taxon>Pichiomycetes</taxon>
        <taxon>Pichiales</taxon>
        <taxon>Pichiaceae</taxon>
        <taxon>Komagataella</taxon>
    </lineage>
</organism>
<dbReference type="CDD" id="cd14291">
    <property type="entry name" value="UBA1_NUB1_like"/>
    <property type="match status" value="1"/>
</dbReference>
<dbReference type="AlphaFoldDB" id="A0A1B2JJ48"/>
<proteinExistence type="predicted"/>
<dbReference type="Gene3D" id="1.25.40.10">
    <property type="entry name" value="Tetratricopeptide repeat domain"/>
    <property type="match status" value="1"/>
</dbReference>